<dbReference type="Pfam" id="PF00126">
    <property type="entry name" value="HTH_1"/>
    <property type="match status" value="1"/>
</dbReference>
<dbReference type="AlphaFoldDB" id="A0A3N2QW34"/>
<dbReference type="PROSITE" id="PS50931">
    <property type="entry name" value="HTH_LYSR"/>
    <property type="match status" value="1"/>
</dbReference>
<dbReference type="Pfam" id="PF03466">
    <property type="entry name" value="LysR_substrate"/>
    <property type="match status" value="1"/>
</dbReference>
<dbReference type="Gene3D" id="1.10.10.10">
    <property type="entry name" value="Winged helix-like DNA-binding domain superfamily/Winged helix DNA-binding domain"/>
    <property type="match status" value="1"/>
</dbReference>
<dbReference type="PANTHER" id="PTHR30419:SF2">
    <property type="entry name" value="LYSR FAMILY TRANSCRIPTIONAL REGULATOR"/>
    <property type="match status" value="1"/>
</dbReference>
<gene>
    <name evidence="6" type="ORF">EAT49_14640</name>
</gene>
<dbReference type="SUPFAM" id="SSF46785">
    <property type="entry name" value="Winged helix' DNA-binding domain"/>
    <property type="match status" value="1"/>
</dbReference>
<dbReference type="InterPro" id="IPR000847">
    <property type="entry name" value="LysR_HTH_N"/>
</dbReference>
<dbReference type="GO" id="GO:0003700">
    <property type="term" value="F:DNA-binding transcription factor activity"/>
    <property type="evidence" value="ECO:0007669"/>
    <property type="project" value="InterPro"/>
</dbReference>
<proteinExistence type="inferred from homology"/>
<dbReference type="InterPro" id="IPR036390">
    <property type="entry name" value="WH_DNA-bd_sf"/>
</dbReference>
<keyword evidence="7" id="KW-1185">Reference proteome</keyword>
<keyword evidence="4" id="KW-0804">Transcription</keyword>
<comment type="caution">
    <text evidence="6">The sequence shown here is derived from an EMBL/GenBank/DDBJ whole genome shotgun (WGS) entry which is preliminary data.</text>
</comment>
<dbReference type="GO" id="GO:0005829">
    <property type="term" value="C:cytosol"/>
    <property type="evidence" value="ECO:0007669"/>
    <property type="project" value="TreeGrafter"/>
</dbReference>
<dbReference type="OrthoDB" id="5297263at2"/>
<feature type="domain" description="HTH lysR-type" evidence="5">
    <location>
        <begin position="51"/>
        <end position="103"/>
    </location>
</feature>
<evidence type="ECO:0000259" key="5">
    <source>
        <dbReference type="PROSITE" id="PS50931"/>
    </source>
</evidence>
<evidence type="ECO:0000313" key="6">
    <source>
        <dbReference type="EMBL" id="ROT99448.1"/>
    </source>
</evidence>
<dbReference type="InterPro" id="IPR036388">
    <property type="entry name" value="WH-like_DNA-bd_sf"/>
</dbReference>
<reference evidence="6 7" key="1">
    <citation type="submission" date="2018-10" db="EMBL/GenBank/DDBJ databases">
        <title>Histidinibacterium lentulum gen. nov., sp. nov., a marine bacterium from the culture broth of Picochlorum sp. 122.</title>
        <authorList>
            <person name="Wang G."/>
        </authorList>
    </citation>
    <scope>NUCLEOTIDE SEQUENCE [LARGE SCALE GENOMIC DNA]</scope>
    <source>
        <strain evidence="6 7">B17</strain>
    </source>
</reference>
<evidence type="ECO:0000256" key="4">
    <source>
        <dbReference type="ARBA" id="ARBA00023163"/>
    </source>
</evidence>
<dbReference type="EMBL" id="RDRB01000007">
    <property type="protein sequence ID" value="ROT99448.1"/>
    <property type="molecule type" value="Genomic_DNA"/>
</dbReference>
<organism evidence="6 7">
    <name type="scientific">Histidinibacterium lentulum</name>
    <dbReference type="NCBI Taxonomy" id="2480588"/>
    <lineage>
        <taxon>Bacteria</taxon>
        <taxon>Pseudomonadati</taxon>
        <taxon>Pseudomonadota</taxon>
        <taxon>Alphaproteobacteria</taxon>
        <taxon>Rhodobacterales</taxon>
        <taxon>Paracoccaceae</taxon>
        <taxon>Histidinibacterium</taxon>
    </lineage>
</organism>
<dbReference type="PANTHER" id="PTHR30419">
    <property type="entry name" value="HTH-TYPE TRANSCRIPTIONAL REGULATOR YBHD"/>
    <property type="match status" value="1"/>
</dbReference>
<dbReference type="SUPFAM" id="SSF53850">
    <property type="entry name" value="Periplasmic binding protein-like II"/>
    <property type="match status" value="1"/>
</dbReference>
<evidence type="ECO:0000256" key="2">
    <source>
        <dbReference type="ARBA" id="ARBA00023015"/>
    </source>
</evidence>
<dbReference type="InterPro" id="IPR005119">
    <property type="entry name" value="LysR_subst-bd"/>
</dbReference>
<dbReference type="Proteomes" id="UP000268016">
    <property type="component" value="Unassembled WGS sequence"/>
</dbReference>
<sequence>MDGIGRHRRIPSVRGMVLRRGDPVLCWFFGIALPETPHARRRPAMKHLTTFRLIDAIARSGSIRAAAERVSQTPSAVQRRLQAYEDDLGEQIFERTSGGVRLNAAGELAIVHIREVLAETDRLRSRLADLSGVRRGHVAIACSQALTPYFLPAEIARYQSEFPKVTFDVEVMEHSAAAVAIENFSVDVALVFDERSMPDYEVRLALPQRLVAIMADGHPLAREKSLRLRQCLQFPLVLPTQNFGGRALLERALQGKSFAEGPRLQSNSFEYLKAHVARTDAICFQIRIGAPRDGTGQGLVSREIDARDIDGGFLFLGQRHGRILPVASSRFVEHIARSLNETV</sequence>
<protein>
    <submittedName>
        <fullName evidence="6">LysR family transcriptional regulator</fullName>
    </submittedName>
</protein>
<dbReference type="GO" id="GO:0003677">
    <property type="term" value="F:DNA binding"/>
    <property type="evidence" value="ECO:0007669"/>
    <property type="project" value="UniProtKB-KW"/>
</dbReference>
<name>A0A3N2QW34_9RHOB</name>
<evidence type="ECO:0000256" key="3">
    <source>
        <dbReference type="ARBA" id="ARBA00023125"/>
    </source>
</evidence>
<accession>A0A3N2QW34</accession>
<evidence type="ECO:0000313" key="7">
    <source>
        <dbReference type="Proteomes" id="UP000268016"/>
    </source>
</evidence>
<dbReference type="InterPro" id="IPR050950">
    <property type="entry name" value="HTH-type_LysR_regulators"/>
</dbReference>
<evidence type="ECO:0000256" key="1">
    <source>
        <dbReference type="ARBA" id="ARBA00009437"/>
    </source>
</evidence>
<keyword evidence="2" id="KW-0805">Transcription regulation</keyword>
<keyword evidence="3" id="KW-0238">DNA-binding</keyword>
<dbReference type="Gene3D" id="3.40.190.290">
    <property type="match status" value="1"/>
</dbReference>
<comment type="similarity">
    <text evidence="1">Belongs to the LysR transcriptional regulatory family.</text>
</comment>